<dbReference type="PANTHER" id="PTHR47816">
    <property type="entry name" value="RIBOSOMAL RNA SMALL SUBUNIT METHYLTRANSFERASE C"/>
    <property type="match status" value="1"/>
</dbReference>
<gene>
    <name evidence="5" type="ORF">DSO09_04485</name>
    <name evidence="4" type="ORF">EF809_05490</name>
</gene>
<dbReference type="PANTHER" id="PTHR47816:SF4">
    <property type="entry name" value="RIBOSOMAL RNA SMALL SUBUNIT METHYLTRANSFERASE C"/>
    <property type="match status" value="1"/>
</dbReference>
<evidence type="ECO:0000259" key="3">
    <source>
        <dbReference type="Pfam" id="PF05175"/>
    </source>
</evidence>
<dbReference type="GO" id="GO:0032259">
    <property type="term" value="P:methylation"/>
    <property type="evidence" value="ECO:0007669"/>
    <property type="project" value="UniProtKB-KW"/>
</dbReference>
<organism evidence="5 7">
    <name type="scientific">Thermoproteota archaeon</name>
    <dbReference type="NCBI Taxonomy" id="2056631"/>
    <lineage>
        <taxon>Archaea</taxon>
        <taxon>Thermoproteota</taxon>
    </lineage>
</organism>
<comment type="caution">
    <text evidence="5">The sequence shown here is derived from an EMBL/GenBank/DDBJ whole genome shotgun (WGS) entry which is preliminary data.</text>
</comment>
<dbReference type="CDD" id="cd02440">
    <property type="entry name" value="AdoMet_MTases"/>
    <property type="match status" value="1"/>
</dbReference>
<dbReference type="EMBL" id="RXIH01000044">
    <property type="protein sequence ID" value="RZN55414.1"/>
    <property type="molecule type" value="Genomic_DNA"/>
</dbReference>
<dbReference type="Proteomes" id="UP000317265">
    <property type="component" value="Unassembled WGS sequence"/>
</dbReference>
<evidence type="ECO:0000313" key="4">
    <source>
        <dbReference type="EMBL" id="RZN55414.1"/>
    </source>
</evidence>
<reference evidence="4 6" key="2">
    <citation type="journal article" date="2019" name="Nat. Microbiol.">
        <title>Wide diversity of methane and short-chain alkane metabolisms in uncultured archaea.</title>
        <authorList>
            <person name="Borrel G."/>
            <person name="Adam P.S."/>
            <person name="McKay L.J."/>
            <person name="Chen L.X."/>
            <person name="Sierra-Garcia I.N."/>
            <person name="Sieber C.M."/>
            <person name="Letourneur Q."/>
            <person name="Ghozlane A."/>
            <person name="Andersen G.L."/>
            <person name="Li W.J."/>
            <person name="Hallam S.J."/>
            <person name="Muyzer G."/>
            <person name="de Oliveira V.M."/>
            <person name="Inskeep W.P."/>
            <person name="Banfield J.F."/>
            <person name="Gribaldo S."/>
        </authorList>
    </citation>
    <scope>NUCLEOTIDE SEQUENCE [LARGE SCALE GENOMIC DNA]</scope>
    <source>
        <strain evidence="4">Verst-YHS</strain>
    </source>
</reference>
<evidence type="ECO:0000313" key="7">
    <source>
        <dbReference type="Proteomes" id="UP000317265"/>
    </source>
</evidence>
<dbReference type="SUPFAM" id="SSF53335">
    <property type="entry name" value="S-adenosyl-L-methionine-dependent methyltransferases"/>
    <property type="match status" value="1"/>
</dbReference>
<dbReference type="InterPro" id="IPR046977">
    <property type="entry name" value="RsmC/RlmG"/>
</dbReference>
<protein>
    <submittedName>
        <fullName evidence="5">16S rRNA methyltransferase</fullName>
    </submittedName>
    <submittedName>
        <fullName evidence="4">Class I SAM-dependent methyltransferase</fullName>
    </submittedName>
</protein>
<evidence type="ECO:0000256" key="2">
    <source>
        <dbReference type="ARBA" id="ARBA00022679"/>
    </source>
</evidence>
<evidence type="ECO:0000313" key="5">
    <source>
        <dbReference type="EMBL" id="TDA38415.1"/>
    </source>
</evidence>
<evidence type="ECO:0000313" key="6">
    <source>
        <dbReference type="Proteomes" id="UP000316080"/>
    </source>
</evidence>
<proteinExistence type="predicted"/>
<dbReference type="Gene3D" id="3.40.50.150">
    <property type="entry name" value="Vaccinia Virus protein VP39"/>
    <property type="match status" value="1"/>
</dbReference>
<keyword evidence="2 5" id="KW-0808">Transferase</keyword>
<dbReference type="GO" id="GO:0008757">
    <property type="term" value="F:S-adenosylmethionine-dependent methyltransferase activity"/>
    <property type="evidence" value="ECO:0007669"/>
    <property type="project" value="InterPro"/>
</dbReference>
<dbReference type="PRINTS" id="PR00507">
    <property type="entry name" value="N12N6MTFRASE"/>
</dbReference>
<dbReference type="InterPro" id="IPR029063">
    <property type="entry name" value="SAM-dependent_MTases_sf"/>
</dbReference>
<feature type="domain" description="Methyltransferase small" evidence="3">
    <location>
        <begin position="29"/>
        <end position="197"/>
    </location>
</feature>
<name>A0A523BBX1_9CREN</name>
<sequence length="202" mass="22789">MMNTIHYFTKQPIRHKYKISFEIEGAIINLLSSDGVFSKKYIDTGTKVLIESIVRKIPIYENAEILDLGCGYGVIGITIAKLNPKAKITMVDINPLAIKLTNENIKLNLVENAIVIRSHLYSQLENRKFDFIISNPPLAAGYKVIFPLIEGAKEHLKEGGRIIIVLRKGINAIPKKMKDVFGNVELLYKRAGYRVFQSIKTS</sequence>
<keyword evidence="1 5" id="KW-0489">Methyltransferase</keyword>
<dbReference type="Pfam" id="PF05175">
    <property type="entry name" value="MTS"/>
    <property type="match status" value="1"/>
</dbReference>
<accession>A0A523BBX1</accession>
<evidence type="ECO:0000256" key="1">
    <source>
        <dbReference type="ARBA" id="ARBA00022603"/>
    </source>
</evidence>
<dbReference type="AlphaFoldDB" id="A0A523BBX1"/>
<reference evidence="5 7" key="1">
    <citation type="journal article" date="2019" name="Nat. Microbiol.">
        <title>Expanding anaerobic alkane metabolism in the domain of Archaea.</title>
        <authorList>
            <person name="Wang Y."/>
            <person name="Wegener G."/>
            <person name="Hou J."/>
            <person name="Wang F."/>
            <person name="Xiao X."/>
        </authorList>
    </citation>
    <scope>NUCLEOTIDE SEQUENCE [LARGE SCALE GENOMIC DNA]</scope>
    <source>
        <strain evidence="5">WYZ-LMO11</strain>
    </source>
</reference>
<dbReference type="Proteomes" id="UP000316080">
    <property type="component" value="Unassembled WGS sequence"/>
</dbReference>
<dbReference type="InterPro" id="IPR007848">
    <property type="entry name" value="Small_mtfrase_dom"/>
</dbReference>
<dbReference type="EMBL" id="QNVI01000052">
    <property type="protein sequence ID" value="TDA38415.1"/>
    <property type="molecule type" value="Genomic_DNA"/>
</dbReference>